<dbReference type="PANTHER" id="PTHR16116:SF5">
    <property type="entry name" value="ZINC FINGER PROTEIN 839"/>
    <property type="match status" value="1"/>
</dbReference>
<proteinExistence type="predicted"/>
<feature type="region of interest" description="Disordered" evidence="1">
    <location>
        <begin position="106"/>
        <end position="154"/>
    </location>
</feature>
<dbReference type="InterPro" id="IPR031885">
    <property type="entry name" value="DUF4764"/>
</dbReference>
<dbReference type="RefSeq" id="XP_015273991.1">
    <property type="nucleotide sequence ID" value="XM_015418505.1"/>
</dbReference>
<evidence type="ECO:0000313" key="3">
    <source>
        <dbReference type="Proteomes" id="UP000694871"/>
    </source>
</evidence>
<name>A0ABM1KJV4_GEKJA</name>
<dbReference type="Pfam" id="PF15961">
    <property type="entry name" value="DUF4764"/>
    <property type="match status" value="1"/>
</dbReference>
<evidence type="ECO:0000256" key="1">
    <source>
        <dbReference type="SAM" id="MobiDB-lite"/>
    </source>
</evidence>
<organism evidence="3 4">
    <name type="scientific">Gekko japonicus</name>
    <name type="common">Schlegel's Japanese gecko</name>
    <dbReference type="NCBI Taxonomy" id="146911"/>
    <lineage>
        <taxon>Eukaryota</taxon>
        <taxon>Metazoa</taxon>
        <taxon>Chordata</taxon>
        <taxon>Craniata</taxon>
        <taxon>Vertebrata</taxon>
        <taxon>Euteleostomi</taxon>
        <taxon>Lepidosauria</taxon>
        <taxon>Squamata</taxon>
        <taxon>Bifurcata</taxon>
        <taxon>Gekkota</taxon>
        <taxon>Gekkonidae</taxon>
        <taxon>Gekkoninae</taxon>
        <taxon>Gekko</taxon>
    </lineage>
</organism>
<reference evidence="4" key="1">
    <citation type="submission" date="2025-08" db="UniProtKB">
        <authorList>
            <consortium name="RefSeq"/>
        </authorList>
    </citation>
    <scope>IDENTIFICATION</scope>
</reference>
<dbReference type="InterPro" id="IPR039946">
    <property type="entry name" value="ZN839"/>
</dbReference>
<gene>
    <name evidence="4" type="primary">ZNF839</name>
</gene>
<accession>A0ABM1KJV4</accession>
<keyword evidence="3" id="KW-1185">Reference proteome</keyword>
<evidence type="ECO:0000313" key="4">
    <source>
        <dbReference type="RefSeq" id="XP_015273991.1"/>
    </source>
</evidence>
<dbReference type="GeneID" id="107116566"/>
<feature type="domain" description="DUF4764" evidence="2">
    <location>
        <begin position="1"/>
        <end position="163"/>
    </location>
</feature>
<protein>
    <submittedName>
        <fullName evidence="4">Zinc finger protein 839</fullName>
    </submittedName>
</protein>
<evidence type="ECO:0000259" key="2">
    <source>
        <dbReference type="Pfam" id="PF15961"/>
    </source>
</evidence>
<sequence>MELVVPHLTAFVTVFEFLLMKVKKDDPAKALFPDIYREFEELHAMVMKMCQEYFSNPEIKEPLEIKNPKVAESLGMNCDLFGVQNIQVGSSSEHVKIVGEHVFTEASGQKRAAERSDETLPLAKRSREQSLQENMNDYTSHHGRKEISATNEEESSAANGCCRSRLAQEQHESLQLQAAMDCENPDLPCQPMHVGLENLQLSRTLGLDDCPSCLFSCDEMQPSVNAEDLQEKPMDANSSWNTASRLRGSEFYNSLASEESSRNPDLLVLEENNSWA</sequence>
<dbReference type="Proteomes" id="UP000694871">
    <property type="component" value="Unplaced"/>
</dbReference>
<dbReference type="PANTHER" id="PTHR16116">
    <property type="entry name" value="ZINC FINGER PROTEIN 839"/>
    <property type="match status" value="1"/>
</dbReference>